<dbReference type="EMBL" id="KQ434772">
    <property type="protein sequence ID" value="KZC03938.1"/>
    <property type="molecule type" value="Genomic_DNA"/>
</dbReference>
<dbReference type="AlphaFoldDB" id="A0A154NY40"/>
<name>A0A154NY40_DUFNO</name>
<keyword evidence="2" id="KW-1185">Reference proteome</keyword>
<accession>A0A154NY40</accession>
<organism evidence="1 2">
    <name type="scientific">Dufourea novaeangliae</name>
    <name type="common">Sweat bee</name>
    <dbReference type="NCBI Taxonomy" id="178035"/>
    <lineage>
        <taxon>Eukaryota</taxon>
        <taxon>Metazoa</taxon>
        <taxon>Ecdysozoa</taxon>
        <taxon>Arthropoda</taxon>
        <taxon>Hexapoda</taxon>
        <taxon>Insecta</taxon>
        <taxon>Pterygota</taxon>
        <taxon>Neoptera</taxon>
        <taxon>Endopterygota</taxon>
        <taxon>Hymenoptera</taxon>
        <taxon>Apocrita</taxon>
        <taxon>Aculeata</taxon>
        <taxon>Apoidea</taxon>
        <taxon>Anthophila</taxon>
        <taxon>Halictidae</taxon>
        <taxon>Rophitinae</taxon>
        <taxon>Dufourea</taxon>
    </lineage>
</organism>
<gene>
    <name evidence="1" type="ORF">WN55_00118</name>
</gene>
<sequence length="118" mass="12975">MISRDQKLTEPDSRALRWTALRPTGAKFSAVYSTGLYPLVPSSTVSEIVCTKPDVPGFVCINFHAVTFTCAGSNDSRDIFFSVISNTFVLDRTSSSCSCYHSNKLGSRVLRFYIFGGT</sequence>
<reference evidence="1 2" key="1">
    <citation type="submission" date="2015-07" db="EMBL/GenBank/DDBJ databases">
        <title>The genome of Dufourea novaeangliae.</title>
        <authorList>
            <person name="Pan H."/>
            <person name="Kapheim K."/>
        </authorList>
    </citation>
    <scope>NUCLEOTIDE SEQUENCE [LARGE SCALE GENOMIC DNA]</scope>
    <source>
        <strain evidence="1">0120121106</strain>
        <tissue evidence="1">Whole body</tissue>
    </source>
</reference>
<protein>
    <submittedName>
        <fullName evidence="1">Uncharacterized protein</fullName>
    </submittedName>
</protein>
<evidence type="ECO:0000313" key="2">
    <source>
        <dbReference type="Proteomes" id="UP000076502"/>
    </source>
</evidence>
<proteinExistence type="predicted"/>
<evidence type="ECO:0000313" key="1">
    <source>
        <dbReference type="EMBL" id="KZC03938.1"/>
    </source>
</evidence>
<dbReference type="Proteomes" id="UP000076502">
    <property type="component" value="Unassembled WGS sequence"/>
</dbReference>